<reference evidence="1" key="1">
    <citation type="submission" date="2019-08" db="EMBL/GenBank/DDBJ databases">
        <title>The genome of the North American firefly Photinus pyralis.</title>
        <authorList>
            <consortium name="Photinus pyralis genome working group"/>
            <person name="Fallon T.R."/>
            <person name="Sander Lower S.E."/>
            <person name="Weng J.-K."/>
        </authorList>
    </citation>
    <scope>NUCLEOTIDE SEQUENCE</scope>
    <source>
        <strain evidence="1">TRF0915ILg1</strain>
        <tissue evidence="1">Whole body</tissue>
    </source>
</reference>
<keyword evidence="2" id="KW-1185">Reference proteome</keyword>
<sequence length="142" mass="16809">MPKPERNERPSNPKVDKKIVTLLKKIAECPQEKLQKETKKLYEYLAENPEQCVLMDDETYMKMDTSTLSGLQFYTVAEEKDVKESNKKKFFGAKANERSSWRNEIFFQKLRLRMALFCSTLHCIICDNEKILLRWTIIIKPI</sequence>
<dbReference type="OrthoDB" id="8045861at2759"/>
<name>A0A8K0C574_IGNLU</name>
<comment type="caution">
    <text evidence="1">The sequence shown here is derived from an EMBL/GenBank/DDBJ whole genome shotgun (WGS) entry which is preliminary data.</text>
</comment>
<evidence type="ECO:0000313" key="2">
    <source>
        <dbReference type="Proteomes" id="UP000801492"/>
    </source>
</evidence>
<organism evidence="1 2">
    <name type="scientific">Ignelater luminosus</name>
    <name type="common">Cucubano</name>
    <name type="synonym">Pyrophorus luminosus</name>
    <dbReference type="NCBI Taxonomy" id="2038154"/>
    <lineage>
        <taxon>Eukaryota</taxon>
        <taxon>Metazoa</taxon>
        <taxon>Ecdysozoa</taxon>
        <taxon>Arthropoda</taxon>
        <taxon>Hexapoda</taxon>
        <taxon>Insecta</taxon>
        <taxon>Pterygota</taxon>
        <taxon>Neoptera</taxon>
        <taxon>Endopterygota</taxon>
        <taxon>Coleoptera</taxon>
        <taxon>Polyphaga</taxon>
        <taxon>Elateriformia</taxon>
        <taxon>Elateroidea</taxon>
        <taxon>Elateridae</taxon>
        <taxon>Agrypninae</taxon>
        <taxon>Pyrophorini</taxon>
        <taxon>Ignelater</taxon>
    </lineage>
</organism>
<gene>
    <name evidence="1" type="ORF">ILUMI_25636</name>
</gene>
<dbReference type="Proteomes" id="UP000801492">
    <property type="component" value="Unassembled WGS sequence"/>
</dbReference>
<dbReference type="AlphaFoldDB" id="A0A8K0C574"/>
<accession>A0A8K0C574</accession>
<protein>
    <submittedName>
        <fullName evidence="1">Uncharacterized protein</fullName>
    </submittedName>
</protein>
<dbReference type="EMBL" id="VTPC01090958">
    <property type="protein sequence ID" value="KAF2880538.1"/>
    <property type="molecule type" value="Genomic_DNA"/>
</dbReference>
<evidence type="ECO:0000313" key="1">
    <source>
        <dbReference type="EMBL" id="KAF2880538.1"/>
    </source>
</evidence>
<proteinExistence type="predicted"/>